<feature type="region of interest" description="Disordered" evidence="1">
    <location>
        <begin position="81"/>
        <end position="109"/>
    </location>
</feature>
<dbReference type="PRINTS" id="PR01217">
    <property type="entry name" value="PRICHEXTENSN"/>
</dbReference>
<proteinExistence type="predicted"/>
<evidence type="ECO:0000313" key="3">
    <source>
        <dbReference type="EMBL" id="WOO80284.1"/>
    </source>
</evidence>
<feature type="chain" id="PRO_5042284515" evidence="2">
    <location>
        <begin position="19"/>
        <end position="281"/>
    </location>
</feature>
<accession>A0AAF0Y8W0</accession>
<sequence>MHCISLCLFVLYSSSTTTTTTTTSTPNEHERYAPGDQKAAIALLPSHHRTSTPPSPPTYTSRTRPPLTFVPACTSSHCPSVQLAPPRSHLQPITSSTTPSPLGTHPPTHPPITLMPVTVATPTVPISRTVRSPPSSRSRSPSPLRESKVPNTIPEVPAPKPKAAAAAAVKVAPASAAAHAPAPPHAGCRGFILASQYAVYAPEGTHAPDHISSAGDSAFELIPCPRAPSAPGHPGTSCAPPPPGIERRDSACSNGGFCDRHWCGGCKRAERAWAAYEKKVT</sequence>
<dbReference type="AlphaFoldDB" id="A0AAF0Y8W0"/>
<dbReference type="RefSeq" id="XP_062626316.1">
    <property type="nucleotide sequence ID" value="XM_062770332.1"/>
</dbReference>
<feature type="region of interest" description="Disordered" evidence="1">
    <location>
        <begin position="123"/>
        <end position="159"/>
    </location>
</feature>
<feature type="signal peptide" evidence="2">
    <location>
        <begin position="1"/>
        <end position="18"/>
    </location>
</feature>
<feature type="compositionally biased region" description="Polar residues" evidence="1">
    <location>
        <begin position="91"/>
        <end position="101"/>
    </location>
</feature>
<evidence type="ECO:0000256" key="1">
    <source>
        <dbReference type="SAM" id="MobiDB-lite"/>
    </source>
</evidence>
<dbReference type="GeneID" id="87807039"/>
<organism evidence="3 4">
    <name type="scientific">Vanrija pseudolonga</name>
    <dbReference type="NCBI Taxonomy" id="143232"/>
    <lineage>
        <taxon>Eukaryota</taxon>
        <taxon>Fungi</taxon>
        <taxon>Dikarya</taxon>
        <taxon>Basidiomycota</taxon>
        <taxon>Agaricomycotina</taxon>
        <taxon>Tremellomycetes</taxon>
        <taxon>Trichosporonales</taxon>
        <taxon>Trichosporonaceae</taxon>
        <taxon>Vanrija</taxon>
    </lineage>
</organism>
<reference evidence="3" key="1">
    <citation type="submission" date="2023-10" db="EMBL/GenBank/DDBJ databases">
        <authorList>
            <person name="Noh H."/>
        </authorList>
    </citation>
    <scope>NUCLEOTIDE SEQUENCE</scope>
    <source>
        <strain evidence="3">DUCC4014</strain>
    </source>
</reference>
<keyword evidence="4" id="KW-1185">Reference proteome</keyword>
<protein>
    <submittedName>
        <fullName evidence="3">Uncharacterized protein</fullName>
    </submittedName>
</protein>
<dbReference type="Proteomes" id="UP000827549">
    <property type="component" value="Chromosome 3"/>
</dbReference>
<feature type="compositionally biased region" description="Low complexity" evidence="1">
    <location>
        <begin position="125"/>
        <end position="144"/>
    </location>
</feature>
<dbReference type="EMBL" id="CP086716">
    <property type="protein sequence ID" value="WOO80284.1"/>
    <property type="molecule type" value="Genomic_DNA"/>
</dbReference>
<name>A0AAF0Y8W0_9TREE</name>
<gene>
    <name evidence="3" type="ORF">LOC62_03G003798</name>
</gene>
<keyword evidence="2" id="KW-0732">Signal</keyword>
<evidence type="ECO:0000256" key="2">
    <source>
        <dbReference type="SAM" id="SignalP"/>
    </source>
</evidence>
<evidence type="ECO:0000313" key="4">
    <source>
        <dbReference type="Proteomes" id="UP000827549"/>
    </source>
</evidence>